<comment type="caution">
    <text evidence="7">The sequence shown here is derived from an EMBL/GenBank/DDBJ whole genome shotgun (WGS) entry which is preliminary data.</text>
</comment>
<evidence type="ECO:0000313" key="7">
    <source>
        <dbReference type="EMBL" id="GIZ51038.1"/>
    </source>
</evidence>
<dbReference type="PANTHER" id="PTHR37422">
    <property type="entry name" value="TEICHURONIC ACID BIOSYNTHESIS PROTEIN TUAE"/>
    <property type="match status" value="1"/>
</dbReference>
<evidence type="ECO:0000256" key="1">
    <source>
        <dbReference type="ARBA" id="ARBA00004141"/>
    </source>
</evidence>
<evidence type="ECO:0000256" key="3">
    <source>
        <dbReference type="ARBA" id="ARBA00022989"/>
    </source>
</evidence>
<feature type="transmembrane region" description="Helical" evidence="5">
    <location>
        <begin position="279"/>
        <end position="296"/>
    </location>
</feature>
<feature type="transmembrane region" description="Helical" evidence="5">
    <location>
        <begin position="66"/>
        <end position="85"/>
    </location>
</feature>
<evidence type="ECO:0000256" key="4">
    <source>
        <dbReference type="ARBA" id="ARBA00023136"/>
    </source>
</evidence>
<dbReference type="EMBL" id="BPMK01000004">
    <property type="protein sequence ID" value="GIZ51038.1"/>
    <property type="molecule type" value="Genomic_DNA"/>
</dbReference>
<dbReference type="Proteomes" id="UP000887222">
    <property type="component" value="Unassembled WGS sequence"/>
</dbReference>
<evidence type="ECO:0000313" key="8">
    <source>
        <dbReference type="Proteomes" id="UP000887222"/>
    </source>
</evidence>
<organism evidence="7 8">
    <name type="scientific">Noviherbaspirillum aridicola</name>
    <dbReference type="NCBI Taxonomy" id="2849687"/>
    <lineage>
        <taxon>Bacteria</taxon>
        <taxon>Pseudomonadati</taxon>
        <taxon>Pseudomonadota</taxon>
        <taxon>Betaproteobacteria</taxon>
        <taxon>Burkholderiales</taxon>
        <taxon>Oxalobacteraceae</taxon>
        <taxon>Noviherbaspirillum</taxon>
    </lineage>
</organism>
<dbReference type="RefSeq" id="WP_220807218.1">
    <property type="nucleotide sequence ID" value="NZ_BPMK01000004.1"/>
</dbReference>
<evidence type="ECO:0000259" key="6">
    <source>
        <dbReference type="Pfam" id="PF04932"/>
    </source>
</evidence>
<name>A0ABQ4Q1H3_9BURK</name>
<feature type="transmembrane region" description="Helical" evidence="5">
    <location>
        <begin position="202"/>
        <end position="223"/>
    </location>
</feature>
<feature type="transmembrane region" description="Helical" evidence="5">
    <location>
        <begin position="105"/>
        <end position="124"/>
    </location>
</feature>
<gene>
    <name evidence="7" type="ORF">NCCP691_10520</name>
</gene>
<dbReference type="PANTHER" id="PTHR37422:SF13">
    <property type="entry name" value="LIPOPOLYSACCHARIDE BIOSYNTHESIS PROTEIN PA4999-RELATED"/>
    <property type="match status" value="1"/>
</dbReference>
<protein>
    <recommendedName>
        <fullName evidence="6">O-antigen ligase-related domain-containing protein</fullName>
    </recommendedName>
</protein>
<feature type="transmembrane region" description="Helical" evidence="5">
    <location>
        <begin position="230"/>
        <end position="250"/>
    </location>
</feature>
<keyword evidence="4 5" id="KW-0472">Membrane</keyword>
<evidence type="ECO:0000256" key="5">
    <source>
        <dbReference type="SAM" id="Phobius"/>
    </source>
</evidence>
<proteinExistence type="predicted"/>
<feature type="transmembrane region" description="Helical" evidence="5">
    <location>
        <begin position="12"/>
        <end position="29"/>
    </location>
</feature>
<keyword evidence="3 5" id="KW-1133">Transmembrane helix</keyword>
<comment type="subcellular location">
    <subcellularLocation>
        <location evidence="1">Membrane</location>
        <topology evidence="1">Multi-pass membrane protein</topology>
    </subcellularLocation>
</comment>
<reference evidence="7 8" key="1">
    <citation type="journal article" date="2022" name="Int. J. Syst. Evol. Microbiol.">
        <title>Noviherbaspirillum aridicola sp. nov., isolated from an arid soil in Pakistan.</title>
        <authorList>
            <person name="Khan I.U."/>
            <person name="Saqib M."/>
            <person name="Amin A."/>
            <person name="Hussain F."/>
            <person name="Li L."/>
            <person name="Liu Y.H."/>
            <person name="Fang B.Z."/>
            <person name="Ahmed I."/>
            <person name="Li W.J."/>
        </authorList>
    </citation>
    <scope>NUCLEOTIDE SEQUENCE [LARGE SCALE GENOMIC DNA]</scope>
    <source>
        <strain evidence="7 8">NCCP-691</strain>
    </source>
</reference>
<accession>A0ABQ4Q1H3</accession>
<feature type="transmembrane region" description="Helical" evidence="5">
    <location>
        <begin position="414"/>
        <end position="437"/>
    </location>
</feature>
<dbReference type="Pfam" id="PF04932">
    <property type="entry name" value="Wzy_C"/>
    <property type="match status" value="1"/>
</dbReference>
<dbReference type="InterPro" id="IPR051533">
    <property type="entry name" value="WaaL-like"/>
</dbReference>
<dbReference type="InterPro" id="IPR007016">
    <property type="entry name" value="O-antigen_ligase-rel_domated"/>
</dbReference>
<keyword evidence="2 5" id="KW-0812">Transmembrane</keyword>
<feature type="domain" description="O-antigen ligase-related" evidence="6">
    <location>
        <begin position="242"/>
        <end position="390"/>
    </location>
</feature>
<feature type="transmembrane region" description="Helical" evidence="5">
    <location>
        <begin position="378"/>
        <end position="402"/>
    </location>
</feature>
<feature type="transmembrane region" description="Helical" evidence="5">
    <location>
        <begin position="130"/>
        <end position="149"/>
    </location>
</feature>
<evidence type="ECO:0000256" key="2">
    <source>
        <dbReference type="ARBA" id="ARBA00022692"/>
    </source>
</evidence>
<keyword evidence="8" id="KW-1185">Reference proteome</keyword>
<sequence length="475" mass="52342">MNDALSPTEVMINLAAALFLIPIAAGMFCKLPKLVMFGFLVVLFFFADSTYGELQTVNNLYSRGVGMYYFSLLNLALFVLGATALVKRLAHPQGPAVAPSVTKYFIAFVFLFSGHVVAGLMQGIELNVILGYNGILNVFNMMIFMYLVIMSFNSEKDIKQLLLFIIAAAALRAVFGGVRYAFMGGDTANPYRNFDGFDIKIYFFDIGDNFIAALAAFAIAWMLTSPQVRLSFLSRAVLLGLLALEIAVVALSYRRSGLLGLGLMFLFLLAQLPGKRKIFFAMVACVAISFAASIFFEQRLQFAGGGRDGILSSLLFDVAPSRGGIKDSRFYELYAAAQSVGSNWLFGLGTWGRFYGDSELLSYHDGNYTFVHSGFGHIILKAGVVGVIIFSCILGAIVRFYLRHRKSLVGYARMLADTGFAGMLFWFPTLLIGTPVIEYRTMQLIGLTLALPFVAVGMQAYQVRQYQYHYQHAAA</sequence>
<feature type="transmembrane region" description="Helical" evidence="5">
    <location>
        <begin position="161"/>
        <end position="182"/>
    </location>
</feature>
<feature type="transmembrane region" description="Helical" evidence="5">
    <location>
        <begin position="443"/>
        <end position="461"/>
    </location>
</feature>
<feature type="transmembrane region" description="Helical" evidence="5">
    <location>
        <begin position="34"/>
        <end position="54"/>
    </location>
</feature>